<feature type="region of interest" description="Disordered" evidence="1">
    <location>
        <begin position="95"/>
        <end position="119"/>
    </location>
</feature>
<evidence type="ECO:0000313" key="3">
    <source>
        <dbReference type="Proteomes" id="UP001610334"/>
    </source>
</evidence>
<dbReference type="PANTHER" id="PTHR37540">
    <property type="entry name" value="TRANSCRIPTION FACTOR (ACR-2), PUTATIVE-RELATED-RELATED"/>
    <property type="match status" value="1"/>
</dbReference>
<organism evidence="2 3">
    <name type="scientific">Aspergillus granulosus</name>
    <dbReference type="NCBI Taxonomy" id="176169"/>
    <lineage>
        <taxon>Eukaryota</taxon>
        <taxon>Fungi</taxon>
        <taxon>Dikarya</taxon>
        <taxon>Ascomycota</taxon>
        <taxon>Pezizomycotina</taxon>
        <taxon>Eurotiomycetes</taxon>
        <taxon>Eurotiomycetidae</taxon>
        <taxon>Eurotiales</taxon>
        <taxon>Aspergillaceae</taxon>
        <taxon>Aspergillus</taxon>
        <taxon>Aspergillus subgen. Nidulantes</taxon>
    </lineage>
</organism>
<accession>A0ABR4H8G5</accession>
<dbReference type="Proteomes" id="UP001610334">
    <property type="component" value="Unassembled WGS sequence"/>
</dbReference>
<dbReference type="Pfam" id="PF11951">
    <property type="entry name" value="Fungal_trans_2"/>
    <property type="match status" value="1"/>
</dbReference>
<protein>
    <submittedName>
        <fullName evidence="2">Uncharacterized protein</fullName>
    </submittedName>
</protein>
<gene>
    <name evidence="2" type="ORF">BJX63DRAFT_398170</name>
</gene>
<name>A0ABR4H8G5_9EURO</name>
<feature type="region of interest" description="Disordered" evidence="1">
    <location>
        <begin position="1"/>
        <end position="44"/>
    </location>
</feature>
<keyword evidence="3" id="KW-1185">Reference proteome</keyword>
<dbReference type="EMBL" id="JBFXLT010000054">
    <property type="protein sequence ID" value="KAL2811748.1"/>
    <property type="molecule type" value="Genomic_DNA"/>
</dbReference>
<comment type="caution">
    <text evidence="2">The sequence shown here is derived from an EMBL/GenBank/DDBJ whole genome shotgun (WGS) entry which is preliminary data.</text>
</comment>
<dbReference type="PANTHER" id="PTHR37540:SF5">
    <property type="entry name" value="TRANSCRIPTION FACTOR DOMAIN-CONTAINING PROTEIN"/>
    <property type="match status" value="1"/>
</dbReference>
<proteinExistence type="predicted"/>
<feature type="compositionally biased region" description="Low complexity" evidence="1">
    <location>
        <begin position="95"/>
        <end position="115"/>
    </location>
</feature>
<evidence type="ECO:0000313" key="2">
    <source>
        <dbReference type="EMBL" id="KAL2811748.1"/>
    </source>
</evidence>
<evidence type="ECO:0000256" key="1">
    <source>
        <dbReference type="SAM" id="MobiDB-lite"/>
    </source>
</evidence>
<sequence>MAPVSRLGKNTILPRPPSELPSESPSTGDNDRLEKANLPLRSKQRTDEREFMFVDVQADTGRGKKAFVLKRFHQRKKQASIDRLRSSQLSSRMLATGFPSSSSGISGDSKQGQSQEEGMEITTNRYMGIQRRCDMSPFIRYMKQGYVDPFDTVAVPMTYSMNMYFYHYRVHTIPGAYPINAVEMSNWWGQMSIASPALFHSLLSHSAGQKALLESKQGMSLRLVQKSFEDSLRFRTRSIRSLNSLLQDPVTAAAESTIVLVGVIVMLEALDANFEAVRAHKQGLDKLISLAGGLEGLSHHTLATMYQADLIIAALHNSQPSLPMLLKFRHGIQRESRLFSVDTPVGAFEPSNSQIPQPLALKLAAVGSQFAPTTAWYNELHPSIKRIVEAFRWFVRHLETAQVLPNLVMPNDNHLLMVINYELTSRCYPATSNDLNEPLRHALRIYTFLRIIHFQGFNIMRCMAHALMQSLVEVSRLSYLQTTAPDLLLWILFIGGMASRGDNSHRWFVLQIADTAHRLLGLEKWDEVRLLLGVFFYTDQPKDTAAEDLWDEVLMIATGSVILPL</sequence>
<reference evidence="2 3" key="1">
    <citation type="submission" date="2024-07" db="EMBL/GenBank/DDBJ databases">
        <title>Section-level genome sequencing and comparative genomics of Aspergillus sections Usti and Cavernicolus.</title>
        <authorList>
            <consortium name="Lawrence Berkeley National Laboratory"/>
            <person name="Nybo J.L."/>
            <person name="Vesth T.C."/>
            <person name="Theobald S."/>
            <person name="Frisvad J.C."/>
            <person name="Larsen T.O."/>
            <person name="Kjaerboelling I."/>
            <person name="Rothschild-Mancinelli K."/>
            <person name="Lyhne E.K."/>
            <person name="Kogle M.E."/>
            <person name="Barry K."/>
            <person name="Clum A."/>
            <person name="Na H."/>
            <person name="Ledsgaard L."/>
            <person name="Lin J."/>
            <person name="Lipzen A."/>
            <person name="Kuo A."/>
            <person name="Riley R."/>
            <person name="Mondo S."/>
            <person name="Labutti K."/>
            <person name="Haridas S."/>
            <person name="Pangalinan J."/>
            <person name="Salamov A.A."/>
            <person name="Simmons B.A."/>
            <person name="Magnuson J.K."/>
            <person name="Chen J."/>
            <person name="Drula E."/>
            <person name="Henrissat B."/>
            <person name="Wiebenga A."/>
            <person name="Lubbers R.J."/>
            <person name="Gomes A.C."/>
            <person name="Makela M.R."/>
            <person name="Stajich J."/>
            <person name="Grigoriev I.V."/>
            <person name="Mortensen U.H."/>
            <person name="De Vries R.P."/>
            <person name="Baker S.E."/>
            <person name="Andersen M.R."/>
        </authorList>
    </citation>
    <scope>NUCLEOTIDE SEQUENCE [LARGE SCALE GENOMIC DNA]</scope>
    <source>
        <strain evidence="2 3">CBS 588.65</strain>
    </source>
</reference>
<dbReference type="InterPro" id="IPR021858">
    <property type="entry name" value="Fun_TF"/>
</dbReference>